<feature type="region of interest" description="Disordered" evidence="1">
    <location>
        <begin position="629"/>
        <end position="653"/>
    </location>
</feature>
<feature type="compositionally biased region" description="Low complexity" evidence="1">
    <location>
        <begin position="455"/>
        <end position="483"/>
    </location>
</feature>
<evidence type="ECO:0000256" key="1">
    <source>
        <dbReference type="SAM" id="MobiDB-lite"/>
    </source>
</evidence>
<dbReference type="PANTHER" id="PTHR34755:SF4">
    <property type="entry name" value="F-BOX DOMAIN-CONTAINING PROTEIN"/>
    <property type="match status" value="1"/>
</dbReference>
<feature type="compositionally biased region" description="Basic and acidic residues" evidence="1">
    <location>
        <begin position="629"/>
        <end position="638"/>
    </location>
</feature>
<dbReference type="AlphaFoldDB" id="E3LZ21"/>
<feature type="compositionally biased region" description="Polar residues" evidence="1">
    <location>
        <begin position="532"/>
        <end position="547"/>
    </location>
</feature>
<dbReference type="FunCoup" id="E3LZ21">
    <property type="interactions" value="1958"/>
</dbReference>
<feature type="compositionally biased region" description="Basic residues" evidence="1">
    <location>
        <begin position="135"/>
        <end position="150"/>
    </location>
</feature>
<dbReference type="eggNOG" id="ENOG502RT92">
    <property type="taxonomic scope" value="Eukaryota"/>
</dbReference>
<accession>E3LZ21</accession>
<dbReference type="Proteomes" id="UP000008281">
    <property type="component" value="Unassembled WGS sequence"/>
</dbReference>
<organism evidence="3">
    <name type="scientific">Caenorhabditis remanei</name>
    <name type="common">Caenorhabditis vulgaris</name>
    <dbReference type="NCBI Taxonomy" id="31234"/>
    <lineage>
        <taxon>Eukaryota</taxon>
        <taxon>Metazoa</taxon>
        <taxon>Ecdysozoa</taxon>
        <taxon>Nematoda</taxon>
        <taxon>Chromadorea</taxon>
        <taxon>Rhabditida</taxon>
        <taxon>Rhabditina</taxon>
        <taxon>Rhabditomorpha</taxon>
        <taxon>Rhabditoidea</taxon>
        <taxon>Rhabditidae</taxon>
        <taxon>Peloderinae</taxon>
        <taxon>Caenorhabditis</taxon>
    </lineage>
</organism>
<keyword evidence="3" id="KW-1185">Reference proteome</keyword>
<sequence>MENDRSTDKVSFQSFRTVRIIFLQNNEDDAPMSEDDTVYVSASDQPGQITINLEKDMKRKITIISEVEKPKRPRRGSVDLRRQAIVNNAIRSAQSTAYSRSRSRSKSRSRSRSRNRSRSRGRSLTRTRSASGDKMKKRSKSLQARSRSKSQGRVPPIPIEKIEEKKIDQTLLLRLPTHLSNKSVFGGRSKVAPESIQLPSPLFILTEQQVVGASEKKTVQFVTKILLTSHKLSIDDRKKLYAEMVEAEYVGTSRSSSDLSQSSDDEPEEDFQLKMYYSSKGIYIHSVQNVHKIRNGKSSKITEEKSYSNICKTKIVGDLGKSVEGFLNVTCSETVSVTNQNYTRSEHFKIGLKDSSVFGNVPISALKTTFDPTKTISFNEFVFFDNKNIGIDIRHESTARMEKMWNHEVGSFGEEQSEYREVNFFFDDGKTGKDQKKTAGATVSSVVQTPKKSTENSSKSSDVSSNQSVSSSNSSASGSSISSKRAKFRTKRLKTMKKKKSDTSLKKTTKSPDRESSRKFIRPDEEPLRLSSIKSTDQRNSTANESFYHSFPTATSTPKSPKSPLNSSSILQSNIKSASKTTPNKSPLRHGSIPIKVQGEKHSDNEIDLDKSLCSKKPTASKNLARIVESQKKKEEGLTSKPPTSPGNSVYTYSTGNANNSTYMTAKDLHDSRISSSSSAPKSLISPRGTLRVKETKVTREVRQEEGKPDEVNEKKEETVKEEKVKLDKKSRSISPATPKMKNTLNQNMVTLSTGIHSLSFSPLNSKFSVKETHQTLDVIPIKVSDDTSPSINSSFVSGQKAFKEEVQLDMMIDKKRLVLNVNFMLLAEKQPEVEIIGFSFKGNKLWEKSSEWNLSSANTTSHTKTIARQASNILEDGKEEKK</sequence>
<feature type="compositionally biased region" description="Basic and acidic residues" evidence="1">
    <location>
        <begin position="501"/>
        <end position="528"/>
    </location>
</feature>
<feature type="region of interest" description="Disordered" evidence="1">
    <location>
        <begin position="432"/>
        <end position="606"/>
    </location>
</feature>
<gene>
    <name evidence="2" type="ORF">CRE_04752</name>
</gene>
<dbReference type="HOGENOM" id="CLU_337152_0_0_1"/>
<feature type="region of interest" description="Disordered" evidence="1">
    <location>
        <begin position="858"/>
        <end position="883"/>
    </location>
</feature>
<dbReference type="EMBL" id="DS268419">
    <property type="protein sequence ID" value="EFO86582.1"/>
    <property type="molecule type" value="Genomic_DNA"/>
</dbReference>
<proteinExistence type="predicted"/>
<feature type="compositionally biased region" description="Low complexity" evidence="1">
    <location>
        <begin position="674"/>
        <end position="688"/>
    </location>
</feature>
<dbReference type="InterPro" id="IPR052109">
    <property type="entry name" value="SRRM_Domain-Containing"/>
</dbReference>
<feature type="compositionally biased region" description="Basic residues" evidence="1">
    <location>
        <begin position="484"/>
        <end position="500"/>
    </location>
</feature>
<evidence type="ECO:0000313" key="3">
    <source>
        <dbReference type="Proteomes" id="UP000008281"/>
    </source>
</evidence>
<feature type="compositionally biased region" description="Polar residues" evidence="1">
    <location>
        <begin position="570"/>
        <end position="585"/>
    </location>
</feature>
<feature type="compositionally biased region" description="Basic residues" evidence="1">
    <location>
        <begin position="101"/>
        <end position="125"/>
    </location>
</feature>
<dbReference type="InParanoid" id="E3LZ21"/>
<feature type="compositionally biased region" description="Low complexity" evidence="1">
    <location>
        <begin position="550"/>
        <end position="569"/>
    </location>
</feature>
<dbReference type="OrthoDB" id="5827846at2759"/>
<dbReference type="PANTHER" id="PTHR34755">
    <property type="entry name" value="SERINE/ARGININE REPETITIVE MATRIX PROTEIN 3-RELATED"/>
    <property type="match status" value="1"/>
</dbReference>
<dbReference type="OMA" id="ITCSETI"/>
<feature type="compositionally biased region" description="Polar residues" evidence="1">
    <location>
        <begin position="858"/>
        <end position="873"/>
    </location>
</feature>
<feature type="region of interest" description="Disordered" evidence="1">
    <location>
        <begin position="670"/>
        <end position="741"/>
    </location>
</feature>
<reference evidence="2" key="1">
    <citation type="submission" date="2007-07" db="EMBL/GenBank/DDBJ databases">
        <title>PCAP assembly of the Caenorhabditis remanei genome.</title>
        <authorList>
            <consortium name="The Caenorhabditis remanei Sequencing Consortium"/>
            <person name="Wilson R.K."/>
        </authorList>
    </citation>
    <scope>NUCLEOTIDE SEQUENCE [LARGE SCALE GENOMIC DNA]</scope>
    <source>
        <strain evidence="2">PB4641</strain>
    </source>
</reference>
<feature type="compositionally biased region" description="Low complexity" evidence="1">
    <location>
        <begin position="91"/>
        <end position="100"/>
    </location>
</feature>
<name>E3LZ21_CAERE</name>
<feature type="compositionally biased region" description="Basic and acidic residues" evidence="1">
    <location>
        <begin position="692"/>
        <end position="731"/>
    </location>
</feature>
<protein>
    <submittedName>
        <fullName evidence="2">Uncharacterized protein</fullName>
    </submittedName>
</protein>
<evidence type="ECO:0000313" key="2">
    <source>
        <dbReference type="EMBL" id="EFO86582.1"/>
    </source>
</evidence>
<feature type="region of interest" description="Disordered" evidence="1">
    <location>
        <begin position="66"/>
        <end position="161"/>
    </location>
</feature>
<feature type="compositionally biased region" description="Basic and acidic residues" evidence="1">
    <location>
        <begin position="66"/>
        <end position="82"/>
    </location>
</feature>
<dbReference type="STRING" id="31234.E3LZ21"/>